<dbReference type="SUPFAM" id="SSF50729">
    <property type="entry name" value="PH domain-like"/>
    <property type="match status" value="1"/>
</dbReference>
<dbReference type="SUPFAM" id="SSF54236">
    <property type="entry name" value="Ubiquitin-like"/>
    <property type="match status" value="1"/>
</dbReference>
<dbReference type="Pfam" id="PF08736">
    <property type="entry name" value="FA"/>
    <property type="match status" value="1"/>
</dbReference>
<dbReference type="AlphaFoldDB" id="Q8GUI3"/>
<protein>
    <submittedName>
        <fullName evidence="6">At5g61270</fullName>
    </submittedName>
</protein>
<dbReference type="Gene3D" id="1.20.80.10">
    <property type="match status" value="1"/>
</dbReference>
<dbReference type="PANTHER" id="PTHR45858:SF5">
    <property type="entry name" value="MOESIN_EZRIN_RADIXIN HOMOLOG 1"/>
    <property type="match status" value="1"/>
</dbReference>
<dbReference type="Pfam" id="PF09379">
    <property type="entry name" value="FERM_N"/>
    <property type="match status" value="1"/>
</dbReference>
<dbReference type="InterPro" id="IPR051835">
    <property type="entry name" value="RAC1-GEF"/>
</dbReference>
<dbReference type="SMART" id="SM00295">
    <property type="entry name" value="B41"/>
    <property type="match status" value="1"/>
</dbReference>
<evidence type="ECO:0000256" key="2">
    <source>
        <dbReference type="ARBA" id="ARBA00022737"/>
    </source>
</evidence>
<reference evidence="5" key="1">
    <citation type="submission" date="2002-12" db="EMBL/GenBank/DDBJ databases">
        <authorList>
            <person name="Southwick A."/>
            <person name="Nguyen M."/>
            <person name="Tripp M."/>
            <person name="Palm C.J."/>
            <person name="Jones T."/>
            <person name="Wu T."/>
            <person name="Carninci P."/>
            <person name="Chen H."/>
            <person name="Cheuk R."/>
            <person name="Chan M.M."/>
            <person name="Chang C.H."/>
            <person name="Dale J.M."/>
            <person name="Deng J.M."/>
            <person name="Hayashizaki Y."/>
            <person name="Hsuan V.W."/>
            <person name="Lee J.M."/>
            <person name="Ishida J."/>
            <person name="Kamiya A."/>
            <person name="Kawai J."/>
            <person name="Kim C.J."/>
            <person name="Narusaka M."/>
            <person name="Onodera C.S."/>
            <person name="Quach H.L."/>
            <person name="Sakurai T."/>
            <person name="Satou M."/>
            <person name="Seki M."/>
            <person name="Shinn P."/>
            <person name="Tang C.C."/>
            <person name="Toroumi M."/>
            <person name="Wong C."/>
            <person name="Wu H.C."/>
            <person name="Yamada K."/>
            <person name="Yu G."/>
            <person name="Yuan S."/>
            <person name="Shinozaki K."/>
            <person name="Ecker J."/>
            <person name="Theologis A."/>
            <person name="Davis R.W."/>
        </authorList>
    </citation>
    <scope>NUCLEOTIDE SEQUENCE</scope>
</reference>
<dbReference type="GO" id="GO:1901265">
    <property type="term" value="F:nucleoside phosphate binding"/>
    <property type="evidence" value="ECO:0007669"/>
    <property type="project" value="UniProtKB-ARBA"/>
</dbReference>
<dbReference type="InterPro" id="IPR019747">
    <property type="entry name" value="FERM_CS"/>
</dbReference>
<dbReference type="InterPro" id="IPR018979">
    <property type="entry name" value="FERM_N"/>
</dbReference>
<dbReference type="InterPro" id="IPR000299">
    <property type="entry name" value="FERM_domain"/>
</dbReference>
<dbReference type="InterPro" id="IPR011993">
    <property type="entry name" value="PH-like_dom_sf"/>
</dbReference>
<feature type="domain" description="FERM" evidence="4">
    <location>
        <begin position="48"/>
        <end position="330"/>
    </location>
</feature>
<dbReference type="PROSITE" id="PS50057">
    <property type="entry name" value="FERM_3"/>
    <property type="match status" value="1"/>
</dbReference>
<dbReference type="SMART" id="SM01195">
    <property type="entry name" value="FA"/>
    <property type="match status" value="1"/>
</dbReference>
<feature type="compositionally biased region" description="Basic and acidic residues" evidence="3">
    <location>
        <begin position="590"/>
        <end position="605"/>
    </location>
</feature>
<evidence type="ECO:0000313" key="5">
    <source>
        <dbReference type="EMBL" id="AAO00851.1"/>
    </source>
</evidence>
<dbReference type="InterPro" id="IPR014847">
    <property type="entry name" value="FA"/>
</dbReference>
<dbReference type="FunFam" id="2.30.29.30:FF:000002">
    <property type="entry name" value="Band 4.1-like protein 5 isoform 1"/>
    <property type="match status" value="1"/>
</dbReference>
<dbReference type="InterPro" id="IPR035963">
    <property type="entry name" value="FERM_2"/>
</dbReference>
<dbReference type="InterPro" id="IPR000798">
    <property type="entry name" value="Ez/rad/moesin-like"/>
</dbReference>
<feature type="compositionally biased region" description="Basic and acidic residues" evidence="3">
    <location>
        <begin position="1139"/>
        <end position="1149"/>
    </location>
</feature>
<dbReference type="GO" id="GO:0008092">
    <property type="term" value="F:cytoskeletal protein binding"/>
    <property type="evidence" value="ECO:0007669"/>
    <property type="project" value="InterPro"/>
</dbReference>
<feature type="compositionally biased region" description="Basic and acidic residues" evidence="3">
    <location>
        <begin position="423"/>
        <end position="438"/>
    </location>
</feature>
<dbReference type="Pfam" id="PF00373">
    <property type="entry name" value="FERM_M"/>
    <property type="match status" value="1"/>
</dbReference>
<dbReference type="EMBL" id="BT002491">
    <property type="protein sequence ID" value="AAO00851.1"/>
    <property type="molecule type" value="mRNA"/>
</dbReference>
<dbReference type="InterPro" id="IPR018980">
    <property type="entry name" value="FERM_PH-like_C"/>
</dbReference>
<dbReference type="Pfam" id="PF09380">
    <property type="entry name" value="FERM_C"/>
    <property type="match status" value="1"/>
</dbReference>
<feature type="compositionally biased region" description="Low complexity" evidence="3">
    <location>
        <begin position="336"/>
        <end position="348"/>
    </location>
</feature>
<feature type="region of interest" description="Disordered" evidence="3">
    <location>
        <begin position="405"/>
        <end position="482"/>
    </location>
</feature>
<dbReference type="PANTHER" id="PTHR45858">
    <property type="entry name" value="FERM DOMAIN CONTAINING PROTEIN"/>
    <property type="match status" value="1"/>
</dbReference>
<feature type="compositionally biased region" description="Basic residues" evidence="3">
    <location>
        <begin position="411"/>
        <end position="422"/>
    </location>
</feature>
<dbReference type="CDD" id="cd17098">
    <property type="entry name" value="FERM_F1_FARP1_like"/>
    <property type="match status" value="1"/>
</dbReference>
<evidence type="ECO:0000256" key="1">
    <source>
        <dbReference type="ARBA" id="ARBA00022658"/>
    </source>
</evidence>
<name>Q8GUI3_ARATH</name>
<evidence type="ECO:0000259" key="4">
    <source>
        <dbReference type="PROSITE" id="PS50057"/>
    </source>
</evidence>
<dbReference type="CDD" id="cd14473">
    <property type="entry name" value="FERM_B-lobe"/>
    <property type="match status" value="1"/>
</dbReference>
<feature type="region of interest" description="Disordered" evidence="3">
    <location>
        <begin position="510"/>
        <end position="571"/>
    </location>
</feature>
<feature type="compositionally biased region" description="Low complexity" evidence="3">
    <location>
        <begin position="886"/>
        <end position="896"/>
    </location>
</feature>
<dbReference type="FunFam" id="3.10.20.90:FF:000040">
    <property type="entry name" value="FERM, RhoGEF and pleckstrin domain-containing protein"/>
    <property type="match status" value="1"/>
</dbReference>
<dbReference type="Gene3D" id="3.10.20.90">
    <property type="entry name" value="Phosphatidylinositol 3-kinase Catalytic Subunit, Chain A, domain 1"/>
    <property type="match status" value="1"/>
</dbReference>
<evidence type="ECO:0000313" key="6">
    <source>
        <dbReference type="EMBL" id="AAP37793.1"/>
    </source>
</evidence>
<feature type="region of interest" description="Disordered" evidence="3">
    <location>
        <begin position="336"/>
        <end position="366"/>
    </location>
</feature>
<organism evidence="5">
    <name type="scientific">Arabidopsis thaliana</name>
    <name type="common">Mouse-ear cress</name>
    <dbReference type="NCBI Taxonomy" id="3702"/>
    <lineage>
        <taxon>Eukaryota</taxon>
        <taxon>Viridiplantae</taxon>
        <taxon>Streptophyta</taxon>
        <taxon>Embryophyta</taxon>
        <taxon>Tracheophyta</taxon>
        <taxon>Spermatophyta</taxon>
        <taxon>Magnoliopsida</taxon>
        <taxon>eudicotyledons</taxon>
        <taxon>Gunneridae</taxon>
        <taxon>Pentapetalae</taxon>
        <taxon>rosids</taxon>
        <taxon>malvids</taxon>
        <taxon>Brassicales</taxon>
        <taxon>Brassicaceae</taxon>
        <taxon>Camelineae</taxon>
        <taxon>Arabidopsis</taxon>
    </lineage>
</organism>
<dbReference type="FunFam" id="1.20.80.10:FF:000005">
    <property type="entry name" value="FERM, RhoGEF and pleckstrin domain-containing protein 1"/>
    <property type="match status" value="1"/>
</dbReference>
<dbReference type="PROSITE" id="PS00660">
    <property type="entry name" value="FERM_1"/>
    <property type="match status" value="1"/>
</dbReference>
<dbReference type="GO" id="GO:0043168">
    <property type="term" value="F:anion binding"/>
    <property type="evidence" value="ECO:0007669"/>
    <property type="project" value="UniProtKB-ARBA"/>
</dbReference>
<dbReference type="PRINTS" id="PR00935">
    <property type="entry name" value="BAND41"/>
</dbReference>
<dbReference type="PRINTS" id="PR00661">
    <property type="entry name" value="ERMFAMILY"/>
</dbReference>
<dbReference type="Gene3D" id="2.30.29.30">
    <property type="entry name" value="Pleckstrin-homology domain (PH domain)/Phosphotyrosine-binding domain (PTB)"/>
    <property type="match status" value="1"/>
</dbReference>
<dbReference type="GO" id="GO:0005085">
    <property type="term" value="F:guanyl-nucleotide exchange factor activity"/>
    <property type="evidence" value="ECO:0007669"/>
    <property type="project" value="UniProtKB-KW"/>
</dbReference>
<feature type="region of interest" description="Disordered" evidence="3">
    <location>
        <begin position="985"/>
        <end position="1157"/>
    </location>
</feature>
<dbReference type="GO" id="GO:1901363">
    <property type="term" value="F:heterocyclic compound binding"/>
    <property type="evidence" value="ECO:0007669"/>
    <property type="project" value="UniProtKB-ARBA"/>
</dbReference>
<feature type="region of interest" description="Disordered" evidence="3">
    <location>
        <begin position="886"/>
        <end position="915"/>
    </location>
</feature>
<proteinExistence type="evidence at transcript level"/>
<dbReference type="InterPro" id="IPR019748">
    <property type="entry name" value="FERM_central"/>
</dbReference>
<reference evidence="6" key="2">
    <citation type="submission" date="2003-05" db="EMBL/GenBank/DDBJ databases">
        <title>Arabidopsis ORF clones.</title>
        <authorList>
            <person name="Cheuk R."/>
            <person name="Chen H."/>
            <person name="Kim C.J."/>
            <person name="Shinn P."/>
            <person name="Bowser L."/>
            <person name="Carninci P."/>
            <person name="Dale J.M."/>
            <person name="Hayashizaki Y."/>
            <person name="Hsuan V.W."/>
            <person name="Ishida J."/>
            <person name="Jones T."/>
            <person name="Kamiya A."/>
            <person name="Karlin-Neumann G."/>
            <person name="Kawai J."/>
            <person name="Lam B."/>
            <person name="Lin J."/>
            <person name="Miranda M."/>
            <person name="Narusaka M."/>
            <person name="Nguyen M."/>
            <person name="Onodera C.S."/>
            <person name="Palm C.J."/>
            <person name="Quach H.L."/>
            <person name="Sakurai T."/>
            <person name="Satou M."/>
            <person name="Seki M."/>
            <person name="Southwick A."/>
            <person name="Toriumi M."/>
            <person name="Wong C."/>
            <person name="Wu H.C."/>
            <person name="Yamada K."/>
            <person name="Yu G."/>
            <person name="Yuan S."/>
            <person name="Shinozaki K."/>
            <person name="Davis R.W."/>
            <person name="Theologis A."/>
            <person name="Ecker J.R."/>
        </authorList>
    </citation>
    <scope>NUCLEOTIDE SEQUENCE</scope>
</reference>
<evidence type="ECO:0000256" key="3">
    <source>
        <dbReference type="SAM" id="MobiDB-lite"/>
    </source>
</evidence>
<feature type="region of interest" description="Disordered" evidence="3">
    <location>
        <begin position="1"/>
        <end position="37"/>
    </location>
</feature>
<dbReference type="CDD" id="cd13193">
    <property type="entry name" value="FERM_C_FARP1-like"/>
    <property type="match status" value="1"/>
</dbReference>
<sequence length="1157" mass="127211">MLGAVTSAAGPSNVHLHLRQHPPRGVGAPPPPGLEPTLLGQPSSGRLMCVKVRLLDDTVAVFHLGNKALGQTLFDEVCRHLNLLECDYFGLEFIDQQGGHIWLDKDKPILRQVAAAHSDAKFYFVVKFYTPSPTELEEEYTRYLFSLQIRRDLANGDLLCAESTAALLAAYLVQAECGDWSAHDYPDASYLNGARFVPAQTSNFQQMVAHNHSKLVGMSPGESDLSLLEVARRCDFFGIKFHPARDVEGVRAHLAVVHLGIKVFHQLHCVATFSWAKIRKLSFKRRKLLLKLHADQSEFSTVEFTFESRNECKNFWKKCVEHHAFFRCAQVIETNGSRSASSGPSARRLGGGGGDGKLFGNTRGSSFRYHGRTQKQLIEYIRDYHKKREPFARPLKPEYNTYQQHSARAAAPHHHHHHHHRQPAKELDATTSEADRQRVVAQQMLHHQARQSSHHHEHERCCQHSGGTRARQARSLPRRAPLNPLDDVAPACPPTWLDGDDCAVSCCENGHRQTSHRNNNGRTPALGVTGGGGTHTPRSSQPPAYSAYFSKQQQQQQQQKRNSPSPMGANRLSMTDTVVSKSLPDVAVVEPHRNNTDTETDEKRGALSAGPSGERLDEKQTTLTDDNISCDSYQLADHERCTRSEVGTAGSVPPGNGTAVQGLSAAQRRLRNRSAIAAKAVHEAAARAVQIDGPRTIGTTVNSDYATLETIDSGRRPVVYTPSGKLLIRPTVISSGDDDEQQRHQQGAKELVVVVEQEPADERGSMVKKEIIAAITTGGPLPGRILTTDELMITPDGIRAKSEPQKKTRPSSALLTEGPVVDLAERLANEAAQQALQEARCEQERPKRPQLISVQSVDQPDIEHQLLLDDPADEVPYTLTMRKLDAAAPASTTSAPLAPPPPPPRSDRSSAPRRLFEDECRARVGVEEEPCKRLRRRVSLDLVARRRLPSPASFSSQDHSLSPCTPDAGDLFEYIAMMRRRSASNERVAAATGAIPSSSSRRNDARRRTQPVRFELPDMMEESCTAPKLTAESTPQLSAPAEEKRSDEKKECRESADSDDVPLPPPPPPTTASAVTSKRGPPPAVPSKPVGLMRILPGGTGLPPPRQQQSQQQGETMPNNAEDLPFVDEQTAPSPVKGGEGKGDPKKPPSELMWTDF</sequence>
<dbReference type="SMART" id="SM01196">
    <property type="entry name" value="FERM_C"/>
    <property type="match status" value="1"/>
</dbReference>
<feature type="compositionally biased region" description="Basic and acidic residues" evidence="3">
    <location>
        <begin position="1041"/>
        <end position="1056"/>
    </location>
</feature>
<dbReference type="EMBL" id="BT008434">
    <property type="protein sequence ID" value="AAP37793.1"/>
    <property type="molecule type" value="mRNA"/>
</dbReference>
<dbReference type="InterPro" id="IPR041788">
    <property type="entry name" value="FARP1/FARP2/FRMD7_FERM_C"/>
</dbReference>
<dbReference type="InterPro" id="IPR019749">
    <property type="entry name" value="Band_41_domain"/>
</dbReference>
<accession>Q8GUI3</accession>
<keyword evidence="2" id="KW-0677">Repeat</keyword>
<dbReference type="InterPro" id="IPR014352">
    <property type="entry name" value="FERM/acyl-CoA-bd_prot_sf"/>
</dbReference>
<dbReference type="SUPFAM" id="SSF47031">
    <property type="entry name" value="Second domain of FERM"/>
    <property type="match status" value="1"/>
</dbReference>
<keyword evidence="1" id="KW-0344">Guanine-nucleotide releasing factor</keyword>
<dbReference type="InterPro" id="IPR029071">
    <property type="entry name" value="Ubiquitin-like_domsf"/>
</dbReference>
<feature type="compositionally biased region" description="Basic and acidic residues" evidence="3">
    <location>
        <begin position="905"/>
        <end position="915"/>
    </location>
</feature>
<feature type="region of interest" description="Disordered" evidence="3">
    <location>
        <begin position="584"/>
        <end position="622"/>
    </location>
</feature>